<dbReference type="AlphaFoldDB" id="A0AA37LNM4"/>
<dbReference type="InterPro" id="IPR001227">
    <property type="entry name" value="Ac_transferase_dom_sf"/>
</dbReference>
<keyword evidence="2" id="KW-1185">Reference proteome</keyword>
<dbReference type="Proteomes" id="UP001055172">
    <property type="component" value="Unassembled WGS sequence"/>
</dbReference>
<proteinExistence type="predicted"/>
<dbReference type="EMBL" id="BPPX01000003">
    <property type="protein sequence ID" value="GJC78941.1"/>
    <property type="molecule type" value="Genomic_DNA"/>
</dbReference>
<reference evidence="1 2" key="1">
    <citation type="submission" date="2021-07" db="EMBL/GenBank/DDBJ databases">
        <title>Genome data of Colletotrichum spaethianum.</title>
        <authorList>
            <person name="Utami Y.D."/>
            <person name="Hiruma K."/>
        </authorList>
    </citation>
    <scope>NUCLEOTIDE SEQUENCE [LARGE SCALE GENOMIC DNA]</scope>
    <source>
        <strain evidence="1 2">MAFF 242679</strain>
    </source>
</reference>
<accession>A0AA37LNM4</accession>
<dbReference type="Gene3D" id="3.30.70.3290">
    <property type="match status" value="1"/>
</dbReference>
<comment type="caution">
    <text evidence="1">The sequence shown here is derived from an EMBL/GenBank/DDBJ whole genome shotgun (WGS) entry which is preliminary data.</text>
</comment>
<protein>
    <submittedName>
        <fullName evidence="1">Norsolorinic acid synthase</fullName>
    </submittedName>
</protein>
<name>A0AA37LNM4_9PEZI</name>
<organism evidence="1 2">
    <name type="scientific">Colletotrichum liriopes</name>
    <dbReference type="NCBI Taxonomy" id="708192"/>
    <lineage>
        <taxon>Eukaryota</taxon>
        <taxon>Fungi</taxon>
        <taxon>Dikarya</taxon>
        <taxon>Ascomycota</taxon>
        <taxon>Pezizomycotina</taxon>
        <taxon>Sordariomycetes</taxon>
        <taxon>Hypocreomycetidae</taxon>
        <taxon>Glomerellales</taxon>
        <taxon>Glomerellaceae</taxon>
        <taxon>Colletotrichum</taxon>
        <taxon>Colletotrichum spaethianum species complex</taxon>
    </lineage>
</organism>
<gene>
    <name evidence="1" type="ORF">ColLi_01779</name>
</gene>
<dbReference type="GO" id="GO:0016740">
    <property type="term" value="F:transferase activity"/>
    <property type="evidence" value="ECO:0007669"/>
    <property type="project" value="InterPro"/>
</dbReference>
<dbReference type="Gene3D" id="3.40.366.10">
    <property type="entry name" value="Malonyl-Coenzyme A Acyl Carrier Protein, domain 2"/>
    <property type="match status" value="1"/>
</dbReference>
<sequence length="100" mass="11301">MKATSVAKTEVVLDGRTIAIEIGPAPVVAPMVKEIIGQTMQTFASAHNAIDSWHLLTDVFSGMYSPGANIERSRYHEDFLECQQVLQSPPYRWTLKEYWM</sequence>
<evidence type="ECO:0000313" key="2">
    <source>
        <dbReference type="Proteomes" id="UP001055172"/>
    </source>
</evidence>
<evidence type="ECO:0000313" key="1">
    <source>
        <dbReference type="EMBL" id="GJC78941.1"/>
    </source>
</evidence>